<dbReference type="RefSeq" id="WP_199295087.1">
    <property type="nucleotide sequence ID" value="NZ_JAMPKK010000010.1"/>
</dbReference>
<accession>A0ABV0JL41</accession>
<keyword evidence="4" id="KW-1185">Reference proteome</keyword>
<dbReference type="EMBL" id="JAMPKK010000010">
    <property type="protein sequence ID" value="MEP0864154.1"/>
    <property type="molecule type" value="Genomic_DNA"/>
</dbReference>
<evidence type="ECO:0000256" key="1">
    <source>
        <dbReference type="SAM" id="MobiDB-lite"/>
    </source>
</evidence>
<organism evidence="3 4">
    <name type="scientific">Funiculus sociatus GB2-A5</name>
    <dbReference type="NCBI Taxonomy" id="2933946"/>
    <lineage>
        <taxon>Bacteria</taxon>
        <taxon>Bacillati</taxon>
        <taxon>Cyanobacteriota</taxon>
        <taxon>Cyanophyceae</taxon>
        <taxon>Coleofasciculales</taxon>
        <taxon>Coleofasciculaceae</taxon>
        <taxon>Funiculus</taxon>
    </lineage>
</organism>
<evidence type="ECO:0000313" key="3">
    <source>
        <dbReference type="EMBL" id="MEP0864154.1"/>
    </source>
</evidence>
<dbReference type="Gene3D" id="2.40.70.10">
    <property type="entry name" value="Acid Proteases"/>
    <property type="match status" value="1"/>
</dbReference>
<dbReference type="InterPro" id="IPR034122">
    <property type="entry name" value="Retropepsin-like_bacterial"/>
</dbReference>
<feature type="compositionally biased region" description="Low complexity" evidence="1">
    <location>
        <begin position="29"/>
        <end position="75"/>
    </location>
</feature>
<dbReference type="SUPFAM" id="SSF50630">
    <property type="entry name" value="Acid proteases"/>
    <property type="match status" value="1"/>
</dbReference>
<keyword evidence="2" id="KW-0732">Signal</keyword>
<feature type="region of interest" description="Disordered" evidence="1">
    <location>
        <begin position="27"/>
        <end position="82"/>
    </location>
</feature>
<name>A0ABV0JL41_9CYAN</name>
<dbReference type="PROSITE" id="PS51257">
    <property type="entry name" value="PROKAR_LIPOPROTEIN"/>
    <property type="match status" value="1"/>
</dbReference>
<sequence>MKSPHARAAIILLSSTLALVSFGCSQDNAATPQSPSATPVSASPPAKKPPTASAKQVSKPASTKSKSPAKTPSKPQLSPQAAADAYVRAIDSAESASSISLSAQSKEDWQLVISSWQQAIAFMKTIPASSPYHAIAKTKIPQYQRNLTYAQNKANPPKPKPQPVVVAKAPIGSSKPRLLRNGVYQAPIKRREGGTPVIDVTFDGNRTFEMIVDTGASGTLITRRMAAALRVVPVSSAKAQTPNGVAEFPLGYVKSIGVGGAIKKNVLVAIALPDMEVGLLGHDFFEGYDITIKRNVVEFRPN</sequence>
<dbReference type="InterPro" id="IPR021109">
    <property type="entry name" value="Peptidase_aspartic_dom_sf"/>
</dbReference>
<evidence type="ECO:0000313" key="4">
    <source>
        <dbReference type="Proteomes" id="UP001442494"/>
    </source>
</evidence>
<dbReference type="Proteomes" id="UP001442494">
    <property type="component" value="Unassembled WGS sequence"/>
</dbReference>
<comment type="caution">
    <text evidence="3">The sequence shown here is derived from an EMBL/GenBank/DDBJ whole genome shotgun (WGS) entry which is preliminary data.</text>
</comment>
<protein>
    <submittedName>
        <fullName evidence="3">Retroviral-like aspartic protease family protein</fullName>
    </submittedName>
</protein>
<gene>
    <name evidence="3" type="ORF">NDI37_06705</name>
</gene>
<reference evidence="3 4" key="1">
    <citation type="submission" date="2022-04" db="EMBL/GenBank/DDBJ databases">
        <title>Positive selection, recombination, and allopatry shape intraspecific diversity of widespread and dominant cyanobacteria.</title>
        <authorList>
            <person name="Wei J."/>
            <person name="Shu W."/>
            <person name="Hu C."/>
        </authorList>
    </citation>
    <scope>NUCLEOTIDE SEQUENCE [LARGE SCALE GENOMIC DNA]</scope>
    <source>
        <strain evidence="3 4">GB2-A5</strain>
    </source>
</reference>
<evidence type="ECO:0000256" key="2">
    <source>
        <dbReference type="SAM" id="SignalP"/>
    </source>
</evidence>
<dbReference type="Pfam" id="PF13975">
    <property type="entry name" value="gag-asp_proteas"/>
    <property type="match status" value="1"/>
</dbReference>
<proteinExistence type="predicted"/>
<feature type="chain" id="PRO_5045570461" evidence="2">
    <location>
        <begin position="30"/>
        <end position="302"/>
    </location>
</feature>
<feature type="signal peptide" evidence="2">
    <location>
        <begin position="1"/>
        <end position="29"/>
    </location>
</feature>
<dbReference type="CDD" id="cd05483">
    <property type="entry name" value="retropepsin_like_bacteria"/>
    <property type="match status" value="1"/>
</dbReference>